<evidence type="ECO:0000256" key="1">
    <source>
        <dbReference type="SAM" id="MobiDB-lite"/>
    </source>
</evidence>
<sequence length="241" mass="26968">MIFLFKLGGIPLNNTDNDSSRYDKRSKRKKTNIILNGLIGVVILLIIVVGTIIFSGGKEEDQLADSAANEEVNKAETSKENNSDEKDVATDEESLKDGSEEEENKNNEENKDESTEESNEEEKNEEEVKEEEIVTEGGSSADVKRTVENPAWQPVGTVQDEHPTAVYDQSHVDWDEMLRAITYATGLDRSAMTVYFLGNDGVNRSVGTVASPNKDEMYRVYIEWVDGKGWKPTKVEELNNI</sequence>
<keyword evidence="2" id="KW-1133">Transmembrane helix</keyword>
<feature type="region of interest" description="Disordered" evidence="1">
    <location>
        <begin position="64"/>
        <end position="146"/>
    </location>
</feature>
<dbReference type="InterPro" id="IPR009988">
    <property type="entry name" value="DUF1510"/>
</dbReference>
<evidence type="ECO:0000313" key="4">
    <source>
        <dbReference type="EMBL" id="MBD7935761.1"/>
    </source>
</evidence>
<accession>A0ABR8QJS6</accession>
<feature type="domain" description="DUF1510" evidence="3">
    <location>
        <begin position="148"/>
        <end position="238"/>
    </location>
</feature>
<protein>
    <submittedName>
        <fullName evidence="4">DUF1510 family protein</fullName>
    </submittedName>
</protein>
<dbReference type="Pfam" id="PF07423">
    <property type="entry name" value="DUF1510"/>
    <property type="match status" value="1"/>
</dbReference>
<feature type="transmembrane region" description="Helical" evidence="2">
    <location>
        <begin position="33"/>
        <end position="54"/>
    </location>
</feature>
<organism evidence="4 5">
    <name type="scientific">Cytobacillus stercorigallinarum</name>
    <dbReference type="NCBI Taxonomy" id="2762240"/>
    <lineage>
        <taxon>Bacteria</taxon>
        <taxon>Bacillati</taxon>
        <taxon>Bacillota</taxon>
        <taxon>Bacilli</taxon>
        <taxon>Bacillales</taxon>
        <taxon>Bacillaceae</taxon>
        <taxon>Cytobacillus</taxon>
    </lineage>
</organism>
<feature type="compositionally biased region" description="Basic and acidic residues" evidence="1">
    <location>
        <begin position="71"/>
        <end position="113"/>
    </location>
</feature>
<reference evidence="4 5" key="1">
    <citation type="submission" date="2020-08" db="EMBL/GenBank/DDBJ databases">
        <title>A Genomic Blueprint of the Chicken Gut Microbiome.</title>
        <authorList>
            <person name="Gilroy R."/>
            <person name="Ravi A."/>
            <person name="Getino M."/>
            <person name="Pursley I."/>
            <person name="Horton D.L."/>
            <person name="Alikhan N.-F."/>
            <person name="Baker D."/>
            <person name="Gharbi K."/>
            <person name="Hall N."/>
            <person name="Watson M."/>
            <person name="Adriaenssens E.M."/>
            <person name="Foster-Nyarko E."/>
            <person name="Jarju S."/>
            <person name="Secka A."/>
            <person name="Antonio M."/>
            <person name="Oren A."/>
            <person name="Chaudhuri R."/>
            <person name="La Ragione R.M."/>
            <person name="Hildebrand F."/>
            <person name="Pallen M.J."/>
        </authorList>
    </citation>
    <scope>NUCLEOTIDE SEQUENCE [LARGE SCALE GENOMIC DNA]</scope>
    <source>
        <strain evidence="4 5">Sa5YUA1</strain>
    </source>
</reference>
<feature type="compositionally biased region" description="Acidic residues" evidence="1">
    <location>
        <begin position="114"/>
        <end position="134"/>
    </location>
</feature>
<comment type="caution">
    <text evidence="4">The sequence shown here is derived from an EMBL/GenBank/DDBJ whole genome shotgun (WGS) entry which is preliminary data.</text>
</comment>
<gene>
    <name evidence="4" type="ORF">H9655_01860</name>
</gene>
<keyword evidence="2" id="KW-0812">Transmembrane</keyword>
<name>A0ABR8QJS6_9BACI</name>
<keyword evidence="2" id="KW-0472">Membrane</keyword>
<dbReference type="EMBL" id="JACSQT010000001">
    <property type="protein sequence ID" value="MBD7935761.1"/>
    <property type="molecule type" value="Genomic_DNA"/>
</dbReference>
<evidence type="ECO:0000313" key="5">
    <source>
        <dbReference type="Proteomes" id="UP000657931"/>
    </source>
</evidence>
<dbReference type="Proteomes" id="UP000657931">
    <property type="component" value="Unassembled WGS sequence"/>
</dbReference>
<evidence type="ECO:0000259" key="3">
    <source>
        <dbReference type="Pfam" id="PF07423"/>
    </source>
</evidence>
<evidence type="ECO:0000256" key="2">
    <source>
        <dbReference type="SAM" id="Phobius"/>
    </source>
</evidence>
<proteinExistence type="predicted"/>
<keyword evidence="5" id="KW-1185">Reference proteome</keyword>